<evidence type="ECO:0000256" key="1">
    <source>
        <dbReference type="SAM" id="MobiDB-lite"/>
    </source>
</evidence>
<sequence>MQTTKRMEKNRSRVEKEERGTGVWSVEWRGVSSGLVVCFSLTGAVGRGRSSSGEVGRSSCGNAGGSSCGGDVCRPSCRDGGRSSCVTRVDHVVKKWVDHLV</sequence>
<feature type="compositionally biased region" description="Low complexity" evidence="1">
    <location>
        <begin position="47"/>
        <end position="61"/>
    </location>
</feature>
<dbReference type="EMBL" id="JACVVK020000172">
    <property type="protein sequence ID" value="KAK7486865.1"/>
    <property type="molecule type" value="Genomic_DNA"/>
</dbReference>
<name>A0ABD0KJ02_9CAEN</name>
<feature type="region of interest" description="Disordered" evidence="1">
    <location>
        <begin position="1"/>
        <end position="20"/>
    </location>
</feature>
<dbReference type="Proteomes" id="UP001519460">
    <property type="component" value="Unassembled WGS sequence"/>
</dbReference>
<dbReference type="AlphaFoldDB" id="A0ABD0KJ02"/>
<organism evidence="2 3">
    <name type="scientific">Batillaria attramentaria</name>
    <dbReference type="NCBI Taxonomy" id="370345"/>
    <lineage>
        <taxon>Eukaryota</taxon>
        <taxon>Metazoa</taxon>
        <taxon>Spiralia</taxon>
        <taxon>Lophotrochozoa</taxon>
        <taxon>Mollusca</taxon>
        <taxon>Gastropoda</taxon>
        <taxon>Caenogastropoda</taxon>
        <taxon>Sorbeoconcha</taxon>
        <taxon>Cerithioidea</taxon>
        <taxon>Batillariidae</taxon>
        <taxon>Batillaria</taxon>
    </lineage>
</organism>
<feature type="region of interest" description="Disordered" evidence="1">
    <location>
        <begin position="46"/>
        <end position="69"/>
    </location>
</feature>
<keyword evidence="3" id="KW-1185">Reference proteome</keyword>
<protein>
    <submittedName>
        <fullName evidence="2">Uncharacterized protein</fullName>
    </submittedName>
</protein>
<gene>
    <name evidence="2" type="ORF">BaRGS_00021836</name>
</gene>
<reference evidence="2 3" key="1">
    <citation type="journal article" date="2023" name="Sci. Data">
        <title>Genome assembly of the Korean intertidal mud-creeper Batillaria attramentaria.</title>
        <authorList>
            <person name="Patra A.K."/>
            <person name="Ho P.T."/>
            <person name="Jun S."/>
            <person name="Lee S.J."/>
            <person name="Kim Y."/>
            <person name="Won Y.J."/>
        </authorList>
    </citation>
    <scope>NUCLEOTIDE SEQUENCE [LARGE SCALE GENOMIC DNA]</scope>
    <source>
        <strain evidence="2">Wonlab-2016</strain>
    </source>
</reference>
<evidence type="ECO:0000313" key="3">
    <source>
        <dbReference type="Proteomes" id="UP001519460"/>
    </source>
</evidence>
<comment type="caution">
    <text evidence="2">The sequence shown here is derived from an EMBL/GenBank/DDBJ whole genome shotgun (WGS) entry which is preliminary data.</text>
</comment>
<accession>A0ABD0KJ02</accession>
<evidence type="ECO:0000313" key="2">
    <source>
        <dbReference type="EMBL" id="KAK7486865.1"/>
    </source>
</evidence>
<proteinExistence type="predicted"/>